<gene>
    <name evidence="1" type="ORF">D3876_13490</name>
</gene>
<sequence length="68" mass="7417">MMMEELQALLASDEFEEVRAQLEALEPLLLVDQRIGPHLMAFRTGMFALAGMGLTPAEPTPPPAEPVP</sequence>
<dbReference type="Proteomes" id="UP000286100">
    <property type="component" value="Unassembled WGS sequence"/>
</dbReference>
<keyword evidence="2" id="KW-1185">Reference proteome</keyword>
<evidence type="ECO:0000313" key="2">
    <source>
        <dbReference type="Proteomes" id="UP000286100"/>
    </source>
</evidence>
<dbReference type="AlphaFoldDB" id="A0A418WMB7"/>
<evidence type="ECO:0000313" key="1">
    <source>
        <dbReference type="EMBL" id="RJF91140.1"/>
    </source>
</evidence>
<reference evidence="1 2" key="1">
    <citation type="submission" date="2018-09" db="EMBL/GenBank/DDBJ databases">
        <authorList>
            <person name="Zhu H."/>
        </authorList>
    </citation>
    <scope>NUCLEOTIDE SEQUENCE [LARGE SCALE GENOMIC DNA]</scope>
    <source>
        <strain evidence="1 2">K2R01-6</strain>
    </source>
</reference>
<name>A0A418WMB7_9SPHN</name>
<comment type="caution">
    <text evidence="1">The sequence shown here is derived from an EMBL/GenBank/DDBJ whole genome shotgun (WGS) entry which is preliminary data.</text>
</comment>
<dbReference type="EMBL" id="QYUM01000003">
    <property type="protein sequence ID" value="RJF91140.1"/>
    <property type="molecule type" value="Genomic_DNA"/>
</dbReference>
<protein>
    <submittedName>
        <fullName evidence="1">Uncharacterized protein</fullName>
    </submittedName>
</protein>
<proteinExistence type="predicted"/>
<accession>A0A418WMB7</accession>
<organism evidence="1 2">
    <name type="scientific">Sphingomonas cavernae</name>
    <dbReference type="NCBI Taxonomy" id="2320861"/>
    <lineage>
        <taxon>Bacteria</taxon>
        <taxon>Pseudomonadati</taxon>
        <taxon>Pseudomonadota</taxon>
        <taxon>Alphaproteobacteria</taxon>
        <taxon>Sphingomonadales</taxon>
        <taxon>Sphingomonadaceae</taxon>
        <taxon>Sphingomonas</taxon>
    </lineage>
</organism>